<evidence type="ECO:0000313" key="3">
    <source>
        <dbReference type="EMBL" id="KAJ3446909.1"/>
    </source>
</evidence>
<dbReference type="SUPFAM" id="SSF54695">
    <property type="entry name" value="POZ domain"/>
    <property type="match status" value="1"/>
</dbReference>
<dbReference type="Pfam" id="PF00651">
    <property type="entry name" value="BTB"/>
    <property type="match status" value="1"/>
</dbReference>
<evidence type="ECO:0000256" key="1">
    <source>
        <dbReference type="PROSITE-ProRule" id="PRU00235"/>
    </source>
</evidence>
<evidence type="ECO:0000313" key="4">
    <source>
        <dbReference type="Proteomes" id="UP001146793"/>
    </source>
</evidence>
<dbReference type="Gene3D" id="2.130.10.30">
    <property type="entry name" value="Regulator of chromosome condensation 1/beta-lactamase-inhibitor protein II"/>
    <property type="match status" value="1"/>
</dbReference>
<sequence length="543" mass="61292">MEEKAQQIKKISCSGSNVSCTNVVLPKGVEIVHVGYGDKNCVMVASDGSAYDYNSQITTHTKLKIKNAIQAACGFSHYLVLTSDGMVYSAGNGTAIGMGNSGNISSPKMIPFFKDNNLKVVEIKAGVSHSWFLCDNGDMYGCGGIGWGLPLTSTNKTTPNKLKGIKAKEMYCNNYAYGIWFKDEKDEIWGYSDYIRNNKKNYSKLAIFKDKQVLKVAPGYQKSLVLVKGENDVNEVYYEASQKNPQLWDALTKENVIDIDFACHHCVMLTKDGRVLGAGSPPSGYGVLTLPEIPKSKKWKIICGAWNSVCFPSSSKNSLLYDMVEICKESDFADLEIFGRKVHSGVLKWRAGKEGPVAIEVLRTFSDKHVNTFLDWCYLGNTSNLELLQEVWKAFGLRIDPQKTITDYFLELYRNDDSKDFNILVEENDDDDDDDDEEQEQEKELVEIPVHKFLLQARSGTFREMFSTVQEEKNQVQDFSGIGPESMEIFIKYLYTDIIELTADDVPEFVLPDLEIVPEYFKLNEINNFLEQINELKIKFNVN</sequence>
<dbReference type="SUPFAM" id="SSF50985">
    <property type="entry name" value="RCC1/BLIP-II"/>
    <property type="match status" value="1"/>
</dbReference>
<dbReference type="InterPro" id="IPR000210">
    <property type="entry name" value="BTB/POZ_dom"/>
</dbReference>
<proteinExistence type="predicted"/>
<name>A0AAV7ZY66_9EUKA</name>
<comment type="caution">
    <text evidence="3">The sequence shown here is derived from an EMBL/GenBank/DDBJ whole genome shotgun (WGS) entry which is preliminary data.</text>
</comment>
<dbReference type="PROSITE" id="PS50012">
    <property type="entry name" value="RCC1_3"/>
    <property type="match status" value="1"/>
</dbReference>
<dbReference type="AlphaFoldDB" id="A0AAV7ZY66"/>
<organism evidence="3 4">
    <name type="scientific">Anaeramoeba flamelloides</name>
    <dbReference type="NCBI Taxonomy" id="1746091"/>
    <lineage>
        <taxon>Eukaryota</taxon>
        <taxon>Metamonada</taxon>
        <taxon>Anaeramoebidae</taxon>
        <taxon>Anaeramoeba</taxon>
    </lineage>
</organism>
<protein>
    <submittedName>
        <fullName evidence="3">Btk-binding protein-related</fullName>
    </submittedName>
</protein>
<dbReference type="Proteomes" id="UP001146793">
    <property type="component" value="Unassembled WGS sequence"/>
</dbReference>
<dbReference type="Gene3D" id="3.30.710.10">
    <property type="entry name" value="Potassium Channel Kv1.1, Chain A"/>
    <property type="match status" value="1"/>
</dbReference>
<gene>
    <name evidence="3" type="ORF">M0812_07904</name>
</gene>
<dbReference type="InterPro" id="IPR000408">
    <property type="entry name" value="Reg_chr_condens"/>
</dbReference>
<dbReference type="InterPro" id="IPR011333">
    <property type="entry name" value="SKP1/BTB/POZ_sf"/>
</dbReference>
<reference evidence="3" key="1">
    <citation type="submission" date="2022-08" db="EMBL/GenBank/DDBJ databases">
        <title>Novel sulphate-reducing endosymbionts in the free-living metamonad Anaeramoeba.</title>
        <authorList>
            <person name="Jerlstrom-Hultqvist J."/>
            <person name="Cepicka I."/>
            <person name="Gallot-Lavallee L."/>
            <person name="Salas-Leiva D."/>
            <person name="Curtis B.A."/>
            <person name="Zahonova K."/>
            <person name="Pipaliya S."/>
            <person name="Dacks J."/>
            <person name="Roger A.J."/>
        </authorList>
    </citation>
    <scope>NUCLEOTIDE SEQUENCE</scope>
    <source>
        <strain evidence="3">Busselton2</strain>
    </source>
</reference>
<feature type="domain" description="BTB" evidence="2">
    <location>
        <begin position="419"/>
        <end position="503"/>
    </location>
</feature>
<dbReference type="PROSITE" id="PS50097">
    <property type="entry name" value="BTB"/>
    <property type="match status" value="1"/>
</dbReference>
<dbReference type="EMBL" id="JANTQA010000018">
    <property type="protein sequence ID" value="KAJ3446909.1"/>
    <property type="molecule type" value="Genomic_DNA"/>
</dbReference>
<dbReference type="Pfam" id="PF13540">
    <property type="entry name" value="RCC1_2"/>
    <property type="match status" value="1"/>
</dbReference>
<evidence type="ECO:0000259" key="2">
    <source>
        <dbReference type="PROSITE" id="PS50097"/>
    </source>
</evidence>
<dbReference type="InterPro" id="IPR009091">
    <property type="entry name" value="RCC1/BLIP-II"/>
</dbReference>
<dbReference type="PANTHER" id="PTHR45982:SF1">
    <property type="entry name" value="REGULATOR OF CHROMOSOME CONDENSATION"/>
    <property type="match status" value="1"/>
</dbReference>
<dbReference type="SMART" id="SM00225">
    <property type="entry name" value="BTB"/>
    <property type="match status" value="1"/>
</dbReference>
<accession>A0AAV7ZY66</accession>
<dbReference type="CDD" id="cd18186">
    <property type="entry name" value="BTB_POZ_ZBTB_KLHL-like"/>
    <property type="match status" value="1"/>
</dbReference>
<dbReference type="InterPro" id="IPR051553">
    <property type="entry name" value="Ran_GTPase-activating"/>
</dbReference>
<dbReference type="PANTHER" id="PTHR45982">
    <property type="entry name" value="REGULATOR OF CHROMOSOME CONDENSATION"/>
    <property type="match status" value="1"/>
</dbReference>
<feature type="repeat" description="RCC1" evidence="1">
    <location>
        <begin position="85"/>
        <end position="136"/>
    </location>
</feature>